<evidence type="ECO:0000256" key="1">
    <source>
        <dbReference type="ARBA" id="ARBA00001933"/>
    </source>
</evidence>
<dbReference type="PANTHER" id="PTHR13693">
    <property type="entry name" value="CLASS II AMINOTRANSFERASE/8-AMINO-7-OXONONANOATE SYNTHASE"/>
    <property type="match status" value="1"/>
</dbReference>
<dbReference type="Gene3D" id="3.90.1150.10">
    <property type="entry name" value="Aspartate Aminotransferase, domain 1"/>
    <property type="match status" value="1"/>
</dbReference>
<dbReference type="GO" id="GO:0009102">
    <property type="term" value="P:biotin biosynthetic process"/>
    <property type="evidence" value="ECO:0007669"/>
    <property type="project" value="TreeGrafter"/>
</dbReference>
<dbReference type="InterPro" id="IPR015421">
    <property type="entry name" value="PyrdxlP-dep_Trfase_major"/>
</dbReference>
<dbReference type="AlphaFoldDB" id="A0A7J9DLS0"/>
<evidence type="ECO:0000256" key="2">
    <source>
        <dbReference type="ARBA" id="ARBA00010008"/>
    </source>
</evidence>
<dbReference type="Proteomes" id="UP000593568">
    <property type="component" value="Unassembled WGS sequence"/>
</dbReference>
<sequence length="265" mass="29799">MEVSNLWDKWVGEALSKLDSLKLLRSLRPLYLPNEQQMSNTGVSGKEEYEVFDEMQPWDRSSVNVSISEPTYRKWLLEIPSSGDEIVHGECLADDTFGTSQHQFKRLLLFSGNDYLGLSSHPAVRRAAAEAARDYGMGPRGSPLICGYTYHHRLLESSLASLKKKEVLEYVWKMIVNDKGRMMLVDCLLCPTGFSANMALMVALGNLASLLAAGNVPVKDEKIAIFSDELNHASIIDGIRLAERQRSVEFFVYKHCDMSHLRALL</sequence>
<evidence type="ECO:0008006" key="7">
    <source>
        <dbReference type="Google" id="ProtNLM"/>
    </source>
</evidence>
<dbReference type="InterPro" id="IPR050087">
    <property type="entry name" value="AON_synthase_class-II"/>
</dbReference>
<dbReference type="EMBL" id="JABEZW010000003">
    <property type="protein sequence ID" value="MBA0761686.1"/>
    <property type="molecule type" value="Genomic_DNA"/>
</dbReference>
<dbReference type="GO" id="GO:0016740">
    <property type="term" value="F:transferase activity"/>
    <property type="evidence" value="ECO:0007669"/>
    <property type="project" value="UniProtKB-KW"/>
</dbReference>
<keyword evidence="3" id="KW-0808">Transferase</keyword>
<dbReference type="InterPro" id="IPR015422">
    <property type="entry name" value="PyrdxlP-dep_Trfase_small"/>
</dbReference>
<name>A0A7J9DLS0_9ROSI</name>
<dbReference type="PANTHER" id="PTHR13693:SF77">
    <property type="entry name" value="8-AMINO-7-OXONONANOATE SYNTHASE"/>
    <property type="match status" value="1"/>
</dbReference>
<reference evidence="5 6" key="1">
    <citation type="journal article" date="2019" name="Genome Biol. Evol.">
        <title>Insights into the evolution of the New World diploid cottons (Gossypium, subgenus Houzingenia) based on genome sequencing.</title>
        <authorList>
            <person name="Grover C.E."/>
            <person name="Arick M.A. 2nd"/>
            <person name="Thrash A."/>
            <person name="Conover J.L."/>
            <person name="Sanders W.S."/>
            <person name="Peterson D.G."/>
            <person name="Frelichowski J.E."/>
            <person name="Scheffler J.A."/>
            <person name="Scheffler B.E."/>
            <person name="Wendel J.F."/>
        </authorList>
    </citation>
    <scope>NUCLEOTIDE SEQUENCE [LARGE SCALE GENOMIC DNA]</scope>
    <source>
        <strain evidence="5">8</strain>
        <tissue evidence="5">Leaf</tissue>
    </source>
</reference>
<evidence type="ECO:0000256" key="3">
    <source>
        <dbReference type="ARBA" id="ARBA00022679"/>
    </source>
</evidence>
<proteinExistence type="inferred from homology"/>
<dbReference type="SUPFAM" id="SSF53383">
    <property type="entry name" value="PLP-dependent transferases"/>
    <property type="match status" value="1"/>
</dbReference>
<dbReference type="Gene3D" id="3.40.640.10">
    <property type="entry name" value="Type I PLP-dependent aspartate aminotransferase-like (Major domain)"/>
    <property type="match status" value="1"/>
</dbReference>
<organism evidence="5 6">
    <name type="scientific">Gossypium trilobum</name>
    <dbReference type="NCBI Taxonomy" id="34281"/>
    <lineage>
        <taxon>Eukaryota</taxon>
        <taxon>Viridiplantae</taxon>
        <taxon>Streptophyta</taxon>
        <taxon>Embryophyta</taxon>
        <taxon>Tracheophyta</taxon>
        <taxon>Spermatophyta</taxon>
        <taxon>Magnoliopsida</taxon>
        <taxon>eudicotyledons</taxon>
        <taxon>Gunneridae</taxon>
        <taxon>Pentapetalae</taxon>
        <taxon>rosids</taxon>
        <taxon>malvids</taxon>
        <taxon>Malvales</taxon>
        <taxon>Malvaceae</taxon>
        <taxon>Malvoideae</taxon>
        <taxon>Gossypium</taxon>
    </lineage>
</organism>
<comment type="caution">
    <text evidence="5">The sequence shown here is derived from an EMBL/GenBank/DDBJ whole genome shotgun (WGS) entry which is preliminary data.</text>
</comment>
<evidence type="ECO:0000313" key="5">
    <source>
        <dbReference type="EMBL" id="MBA0761686.1"/>
    </source>
</evidence>
<evidence type="ECO:0000256" key="4">
    <source>
        <dbReference type="ARBA" id="ARBA00022898"/>
    </source>
</evidence>
<keyword evidence="6" id="KW-1185">Reference proteome</keyword>
<accession>A0A7J9DLS0</accession>
<evidence type="ECO:0000313" key="6">
    <source>
        <dbReference type="Proteomes" id="UP000593568"/>
    </source>
</evidence>
<protein>
    <recommendedName>
        <fullName evidence="7">Aminotransferase class I/classII domain-containing protein</fullName>
    </recommendedName>
</protein>
<keyword evidence="4" id="KW-0663">Pyridoxal phosphate</keyword>
<comment type="similarity">
    <text evidence="2">Belongs to the class-II pyridoxal-phosphate-dependent aminotransferase family. BioF subfamily.</text>
</comment>
<gene>
    <name evidence="5" type="ORF">Gotri_024299</name>
</gene>
<dbReference type="InterPro" id="IPR015424">
    <property type="entry name" value="PyrdxlP-dep_Trfase"/>
</dbReference>
<comment type="cofactor">
    <cofactor evidence="1">
        <name>pyridoxal 5'-phosphate</name>
        <dbReference type="ChEBI" id="CHEBI:597326"/>
    </cofactor>
</comment>